<name>A0AA85JYX7_TRIRE</name>
<dbReference type="GO" id="GO:0043005">
    <property type="term" value="C:neuron projection"/>
    <property type="evidence" value="ECO:0007669"/>
    <property type="project" value="TreeGrafter"/>
</dbReference>
<feature type="compositionally biased region" description="Acidic residues" evidence="8">
    <location>
        <begin position="284"/>
        <end position="308"/>
    </location>
</feature>
<dbReference type="GO" id="GO:0005789">
    <property type="term" value="C:endoplasmic reticulum membrane"/>
    <property type="evidence" value="ECO:0007669"/>
    <property type="project" value="UniProtKB-SubCell"/>
</dbReference>
<protein>
    <recommendedName>
        <fullName evidence="10">Resistance to inhibitors of cholinesterase protein 3 N-terminal domain-containing protein</fullName>
    </recommendedName>
</protein>
<dbReference type="Proteomes" id="UP000050795">
    <property type="component" value="Unassembled WGS sequence"/>
</dbReference>
<dbReference type="GO" id="GO:0043025">
    <property type="term" value="C:neuronal cell body"/>
    <property type="evidence" value="ECO:0007669"/>
    <property type="project" value="TreeGrafter"/>
</dbReference>
<comment type="subcellular location">
    <subcellularLocation>
        <location evidence="1">Endoplasmic reticulum membrane</location>
    </subcellularLocation>
</comment>
<keyword evidence="4" id="KW-0256">Endoplasmic reticulum</keyword>
<dbReference type="InterPro" id="IPR032763">
    <property type="entry name" value="RIC3_N"/>
</dbReference>
<keyword evidence="11" id="KW-1185">Reference proteome</keyword>
<keyword evidence="7" id="KW-0175">Coiled coil</keyword>
<keyword evidence="3 9" id="KW-0812">Transmembrane</keyword>
<evidence type="ECO:0000259" key="10">
    <source>
        <dbReference type="Pfam" id="PF15361"/>
    </source>
</evidence>
<feature type="coiled-coil region" evidence="7">
    <location>
        <begin position="224"/>
        <end position="251"/>
    </location>
</feature>
<dbReference type="WBParaSite" id="TREG1_55510.1">
    <property type="protein sequence ID" value="TREG1_55510.1"/>
    <property type="gene ID" value="TREG1_55510"/>
</dbReference>
<comment type="similarity">
    <text evidence="2">Belongs to the ric-3 family.</text>
</comment>
<dbReference type="PROSITE" id="PS51257">
    <property type="entry name" value="PROKAR_LIPOPROTEIN"/>
    <property type="match status" value="1"/>
</dbReference>
<feature type="compositionally biased region" description="Polar residues" evidence="8">
    <location>
        <begin position="161"/>
        <end position="172"/>
    </location>
</feature>
<keyword evidence="5 9" id="KW-1133">Transmembrane helix</keyword>
<organism evidence="11 12">
    <name type="scientific">Trichobilharzia regenti</name>
    <name type="common">Nasal bird schistosome</name>
    <dbReference type="NCBI Taxonomy" id="157069"/>
    <lineage>
        <taxon>Eukaryota</taxon>
        <taxon>Metazoa</taxon>
        <taxon>Spiralia</taxon>
        <taxon>Lophotrochozoa</taxon>
        <taxon>Platyhelminthes</taxon>
        <taxon>Trematoda</taxon>
        <taxon>Digenea</taxon>
        <taxon>Strigeidida</taxon>
        <taxon>Schistosomatoidea</taxon>
        <taxon>Schistosomatidae</taxon>
        <taxon>Trichobilharzia</taxon>
    </lineage>
</organism>
<feature type="transmembrane region" description="Helical" evidence="9">
    <location>
        <begin position="12"/>
        <end position="29"/>
    </location>
</feature>
<dbReference type="PANTHER" id="PTHR21723">
    <property type="entry name" value="RESISTANCE TO INHIBITORS OF CHOLINESTERASE PROTEIN 3 RIC3"/>
    <property type="match status" value="1"/>
</dbReference>
<dbReference type="PANTHER" id="PTHR21723:SF3">
    <property type="entry name" value="PROTEIN RIC-3"/>
    <property type="match status" value="1"/>
</dbReference>
<reference evidence="12" key="2">
    <citation type="submission" date="2023-11" db="UniProtKB">
        <authorList>
            <consortium name="WormBaseParasite"/>
        </authorList>
    </citation>
    <scope>IDENTIFICATION</scope>
</reference>
<dbReference type="Pfam" id="PF15361">
    <property type="entry name" value="RIC3"/>
    <property type="match status" value="1"/>
</dbReference>
<accession>A0AA85JYX7</accession>
<evidence type="ECO:0000256" key="1">
    <source>
        <dbReference type="ARBA" id="ARBA00004586"/>
    </source>
</evidence>
<evidence type="ECO:0000256" key="4">
    <source>
        <dbReference type="ARBA" id="ARBA00022824"/>
    </source>
</evidence>
<dbReference type="AlphaFoldDB" id="A0AA85JYX7"/>
<evidence type="ECO:0000313" key="12">
    <source>
        <dbReference type="WBParaSite" id="TREG1_55510.1"/>
    </source>
</evidence>
<dbReference type="GO" id="GO:0034394">
    <property type="term" value="P:protein localization to cell surface"/>
    <property type="evidence" value="ECO:0007669"/>
    <property type="project" value="TreeGrafter"/>
</dbReference>
<evidence type="ECO:0000256" key="3">
    <source>
        <dbReference type="ARBA" id="ARBA00022692"/>
    </source>
</evidence>
<reference evidence="11" key="1">
    <citation type="submission" date="2022-06" db="EMBL/GenBank/DDBJ databases">
        <authorList>
            <person name="Berger JAMES D."/>
            <person name="Berger JAMES D."/>
        </authorList>
    </citation>
    <scope>NUCLEOTIDE SEQUENCE [LARGE SCALE GENOMIC DNA]</scope>
</reference>
<evidence type="ECO:0000256" key="5">
    <source>
        <dbReference type="ARBA" id="ARBA00022989"/>
    </source>
</evidence>
<feature type="region of interest" description="Disordered" evidence="8">
    <location>
        <begin position="283"/>
        <end position="319"/>
    </location>
</feature>
<evidence type="ECO:0000256" key="9">
    <source>
        <dbReference type="SAM" id="Phobius"/>
    </source>
</evidence>
<dbReference type="GO" id="GO:0045202">
    <property type="term" value="C:synapse"/>
    <property type="evidence" value="ECO:0007669"/>
    <property type="project" value="GOC"/>
</dbReference>
<feature type="transmembrane region" description="Helical" evidence="9">
    <location>
        <begin position="83"/>
        <end position="104"/>
    </location>
</feature>
<evidence type="ECO:0000256" key="2">
    <source>
        <dbReference type="ARBA" id="ARBA00008538"/>
    </source>
</evidence>
<feature type="domain" description="Resistance to inhibitors of cholinesterase protein 3 N-terminal" evidence="10">
    <location>
        <begin position="18"/>
        <end position="243"/>
    </location>
</feature>
<evidence type="ECO:0000256" key="6">
    <source>
        <dbReference type="ARBA" id="ARBA00023136"/>
    </source>
</evidence>
<keyword evidence="6 9" id="KW-0472">Membrane</keyword>
<evidence type="ECO:0000256" key="7">
    <source>
        <dbReference type="SAM" id="Coils"/>
    </source>
</evidence>
<evidence type="ECO:0000256" key="8">
    <source>
        <dbReference type="SAM" id="MobiDB-lite"/>
    </source>
</evidence>
<sequence length="356" mass="40707">MSEVSIRVQTYLVLGVMIACFSILYPKIFHPMIMNTLGLTKSKNKDEHINFENFGPSGHHLPPRPPIRPTEGSVHQDHGKRGGIMSIVLPVYAIGIILYLVYTLSKVFSSKRRKNSNKKEEFLRHYYRDFHYDVDRGKFRMGCDSSDDDDDDGDSDGKRNPFQTLDFSSSRKSATDSKNKPFEWGSVFKDTSYPDIYRSARSLPKDLGKLLMRMERQDLDTEELSHLRIRLEQTEREMTRILKAMQSAEDALHGPMEEPEIGEENYADVVTDKNLSAEKQYSPIDDENEDLGSVEEEDGNINGEDEVECNSRTSQPMEDVQIPEEQDTFANDNEIDIVDISESCIRRRLITSSASS</sequence>
<dbReference type="GO" id="GO:0007271">
    <property type="term" value="P:synaptic transmission, cholinergic"/>
    <property type="evidence" value="ECO:0007669"/>
    <property type="project" value="TreeGrafter"/>
</dbReference>
<proteinExistence type="inferred from homology"/>
<dbReference type="InterPro" id="IPR026160">
    <property type="entry name" value="Ric3"/>
</dbReference>
<evidence type="ECO:0000313" key="11">
    <source>
        <dbReference type="Proteomes" id="UP000050795"/>
    </source>
</evidence>
<feature type="region of interest" description="Disordered" evidence="8">
    <location>
        <begin position="145"/>
        <end position="178"/>
    </location>
</feature>
<feature type="compositionally biased region" description="Acidic residues" evidence="8">
    <location>
        <begin position="145"/>
        <end position="154"/>
    </location>
</feature>